<gene>
    <name evidence="5" type="ORF">MGN01_16460</name>
</gene>
<dbReference type="Pfam" id="PF26079">
    <property type="entry name" value="Baseplate_J_C"/>
    <property type="match status" value="1"/>
</dbReference>
<keyword evidence="6" id="KW-1185">Reference proteome</keyword>
<feature type="domain" description="Baseplate protein J-like barrel" evidence="2">
    <location>
        <begin position="91"/>
        <end position="165"/>
    </location>
</feature>
<proteinExistence type="inferred from homology"/>
<comment type="caution">
    <text evidence="5">The sequence shown here is derived from an EMBL/GenBank/DDBJ whole genome shotgun (WGS) entry which is preliminary data.</text>
</comment>
<dbReference type="Pfam" id="PF04865">
    <property type="entry name" value="Baseplate_J"/>
    <property type="match status" value="1"/>
</dbReference>
<accession>A0A512JIL5</accession>
<organism evidence="5 6">
    <name type="scientific">Methylobacterium gnaphalii</name>
    <dbReference type="NCBI Taxonomy" id="1010610"/>
    <lineage>
        <taxon>Bacteria</taxon>
        <taxon>Pseudomonadati</taxon>
        <taxon>Pseudomonadota</taxon>
        <taxon>Alphaproteobacteria</taxon>
        <taxon>Hyphomicrobiales</taxon>
        <taxon>Methylobacteriaceae</taxon>
        <taxon>Methylobacterium</taxon>
    </lineage>
</organism>
<dbReference type="PANTHER" id="PTHR37829">
    <property type="entry name" value="PHAGE-LIKE ELEMENT PBSX PROTEIN XKDT"/>
    <property type="match status" value="1"/>
</dbReference>
<dbReference type="RefSeq" id="WP_147046104.1">
    <property type="nucleotide sequence ID" value="NZ_BJZV01000007.1"/>
</dbReference>
<dbReference type="OrthoDB" id="7565172at2"/>
<evidence type="ECO:0000313" key="5">
    <source>
        <dbReference type="EMBL" id="GEP09801.1"/>
    </source>
</evidence>
<feature type="domain" description="Baseplate J-like C-terminal" evidence="4">
    <location>
        <begin position="284"/>
        <end position="349"/>
    </location>
</feature>
<evidence type="ECO:0000259" key="3">
    <source>
        <dbReference type="Pfam" id="PF26078"/>
    </source>
</evidence>
<dbReference type="AlphaFoldDB" id="A0A512JIL5"/>
<dbReference type="EMBL" id="BJZV01000007">
    <property type="protein sequence ID" value="GEP09801.1"/>
    <property type="molecule type" value="Genomic_DNA"/>
</dbReference>
<sequence length="352" mass="37364">MPFQLPDLPAVRRMNRDNLAAYLEGADATVPNSALRVLSDQNAGGAYLNILYLAWLARNFLPDQAEREWLDRWANILFGGRKAATYASGAISITGTPGVLLPAGSIFATSDGVQYQTTTDTFVGNGASSVNVGCLSAGAVGNRDQGALLSLTAAIAGIDAQAAVTLIDGGADAESDDDLRVRVLLRIRRTPMGGDADDYVQWVLAVPGVTRAWVAPLEMGIGTVTVRFMCDQLRANSGGFPNADDILAVRTQLDTVRPVAVKDFFVEPPLAQPLAMTIRNLSRDTPSTRVAIEAAVRAALADRAAPGQTIYRSWIDEAISGALGEDHHDLDFDNAVMPTAGHMAVLANILYA</sequence>
<dbReference type="InterPro" id="IPR052399">
    <property type="entry name" value="Phage_Baseplate_Assmbl_Protein"/>
</dbReference>
<dbReference type="Proteomes" id="UP000321750">
    <property type="component" value="Unassembled WGS sequence"/>
</dbReference>
<protein>
    <submittedName>
        <fullName evidence="5">Tail protein</fullName>
    </submittedName>
</protein>
<evidence type="ECO:0000313" key="6">
    <source>
        <dbReference type="Proteomes" id="UP000321750"/>
    </source>
</evidence>
<dbReference type="InterPro" id="IPR058530">
    <property type="entry name" value="Baseplate_J-like_C"/>
</dbReference>
<dbReference type="PANTHER" id="PTHR37829:SF3">
    <property type="entry name" value="PROTEIN JAYE-RELATED"/>
    <property type="match status" value="1"/>
</dbReference>
<feature type="domain" description="Baseplate J-like central" evidence="3">
    <location>
        <begin position="192"/>
        <end position="261"/>
    </location>
</feature>
<evidence type="ECO:0000259" key="2">
    <source>
        <dbReference type="Pfam" id="PF04865"/>
    </source>
</evidence>
<evidence type="ECO:0000256" key="1">
    <source>
        <dbReference type="ARBA" id="ARBA00038087"/>
    </source>
</evidence>
<reference evidence="5 6" key="1">
    <citation type="submission" date="2019-07" db="EMBL/GenBank/DDBJ databases">
        <title>Whole genome shotgun sequence of Methylobacterium gnaphalii NBRC 107716.</title>
        <authorList>
            <person name="Hosoyama A."/>
            <person name="Uohara A."/>
            <person name="Ohji S."/>
            <person name="Ichikawa N."/>
        </authorList>
    </citation>
    <scope>NUCLEOTIDE SEQUENCE [LARGE SCALE GENOMIC DNA]</scope>
    <source>
        <strain evidence="5 6">NBRC 107716</strain>
    </source>
</reference>
<dbReference type="InterPro" id="IPR058531">
    <property type="entry name" value="Baseplate_J_M"/>
</dbReference>
<evidence type="ECO:0000259" key="4">
    <source>
        <dbReference type="Pfam" id="PF26079"/>
    </source>
</evidence>
<dbReference type="InterPro" id="IPR006949">
    <property type="entry name" value="Barrel_Baseplate_J-like"/>
</dbReference>
<name>A0A512JIL5_9HYPH</name>
<dbReference type="Pfam" id="PF26078">
    <property type="entry name" value="Baseplate_J_M"/>
    <property type="match status" value="1"/>
</dbReference>
<comment type="similarity">
    <text evidence="1">Belongs to the Mu gp47/PBSX XkdT family.</text>
</comment>